<dbReference type="FunFam" id="3.10.20.70:FF:000013">
    <property type="entry name" value="Glutamine synthetase bacteria"/>
    <property type="match status" value="1"/>
</dbReference>
<evidence type="ECO:0000256" key="5">
    <source>
        <dbReference type="ARBA" id="ARBA00022840"/>
    </source>
</evidence>
<dbReference type="InterPro" id="IPR008146">
    <property type="entry name" value="Gln_synth_cat_dom"/>
</dbReference>
<organism evidence="9 10">
    <name type="scientific">Corynespora cassiicola Philippines</name>
    <dbReference type="NCBI Taxonomy" id="1448308"/>
    <lineage>
        <taxon>Eukaryota</taxon>
        <taxon>Fungi</taxon>
        <taxon>Dikarya</taxon>
        <taxon>Ascomycota</taxon>
        <taxon>Pezizomycotina</taxon>
        <taxon>Dothideomycetes</taxon>
        <taxon>Pleosporomycetidae</taxon>
        <taxon>Pleosporales</taxon>
        <taxon>Corynesporascaceae</taxon>
        <taxon>Corynespora</taxon>
    </lineage>
</organism>
<keyword evidence="10" id="KW-1185">Reference proteome</keyword>
<dbReference type="GO" id="GO:0006542">
    <property type="term" value="P:glutamine biosynthetic process"/>
    <property type="evidence" value="ECO:0007669"/>
    <property type="project" value="InterPro"/>
</dbReference>
<sequence length="488" mass="54511">MSDHEDPSKITAETLPELLKDDAAVKVAGIDVDGMLRGKLMAKKKFLSIVKEGFGFCSVIFGWDMHDQTYFRELAISNKENGYRDLIAIPDLSSFRRIPWENNVPFFLVSFINPDDNTSLSACPRSLLKRAVDKIAENGYGAMAGAEYEFYQFRAPQSHDGPERNSSSTAAFLRENPVNALPSLTEGMFGYSITRPVHNQEYYYGIFDACRQFNCGIEGWHTESGPGVFEAALEFGEIQAMADKASLFKLVVKSLGSKFGITPCFMAKPREGLPGNSGHMHVSIVDKEGKNLFYRGEEDKNPQWADIRYLSDLGRHFLAGLIDGLPDIMPILAPNVNSYKRLVENFWAPVTVSWGLEHRAASIRLISPPTASPKGTRFEVRVPGADTNPHFVLAAILALGWRGIEKKMEIPIPPLGKGEDVGGESDKGERLAKSLKEATDRFMSKDSVAREVFGDEFVDHFGGSRQHEIRLWDEAVTDWEVRRYIETV</sequence>
<dbReference type="GO" id="GO:0006576">
    <property type="term" value="P:biogenic amine metabolic process"/>
    <property type="evidence" value="ECO:0007669"/>
    <property type="project" value="UniProtKB-ARBA"/>
</dbReference>
<gene>
    <name evidence="9" type="ORF">BS50DRAFT_572288</name>
</gene>
<name>A0A2T2NV05_CORCC</name>
<evidence type="ECO:0000256" key="3">
    <source>
        <dbReference type="ARBA" id="ARBA00022598"/>
    </source>
</evidence>
<dbReference type="SMART" id="SM01230">
    <property type="entry name" value="Gln-synt_C"/>
    <property type="match status" value="1"/>
</dbReference>
<dbReference type="GO" id="GO:0004356">
    <property type="term" value="F:glutamine synthetase activity"/>
    <property type="evidence" value="ECO:0007669"/>
    <property type="project" value="InterPro"/>
</dbReference>
<dbReference type="InterPro" id="IPR014746">
    <property type="entry name" value="Gln_synth/guanido_kin_cat_dom"/>
</dbReference>
<dbReference type="AlphaFoldDB" id="A0A2T2NV05"/>
<dbReference type="FunFam" id="3.30.590.10:FF:000005">
    <property type="entry name" value="Probable glutamine synthetase"/>
    <property type="match status" value="1"/>
</dbReference>
<comment type="similarity">
    <text evidence="1 6 7">Belongs to the glutamine synthetase family.</text>
</comment>
<keyword evidence="9" id="KW-0418">Kinase</keyword>
<evidence type="ECO:0000256" key="2">
    <source>
        <dbReference type="ARBA" id="ARBA00021364"/>
    </source>
</evidence>
<evidence type="ECO:0000256" key="1">
    <source>
        <dbReference type="ARBA" id="ARBA00009897"/>
    </source>
</evidence>
<dbReference type="Pfam" id="PF00120">
    <property type="entry name" value="Gln-synt_C"/>
    <property type="match status" value="1"/>
</dbReference>
<protein>
    <recommendedName>
        <fullName evidence="2">Glutamine synthetase</fullName>
    </recommendedName>
</protein>
<evidence type="ECO:0000313" key="9">
    <source>
        <dbReference type="EMBL" id="PSN69116.1"/>
    </source>
</evidence>
<keyword evidence="9" id="KW-0808">Transferase</keyword>
<dbReference type="SUPFAM" id="SSF55931">
    <property type="entry name" value="Glutamine synthetase/guanido kinase"/>
    <property type="match status" value="1"/>
</dbReference>
<reference evidence="9 10" key="1">
    <citation type="journal article" date="2018" name="Front. Microbiol.">
        <title>Genome-Wide Analysis of Corynespora cassiicola Leaf Fall Disease Putative Effectors.</title>
        <authorList>
            <person name="Lopez D."/>
            <person name="Ribeiro S."/>
            <person name="Label P."/>
            <person name="Fumanal B."/>
            <person name="Venisse J.S."/>
            <person name="Kohler A."/>
            <person name="de Oliveira R.R."/>
            <person name="Labutti K."/>
            <person name="Lipzen A."/>
            <person name="Lail K."/>
            <person name="Bauer D."/>
            <person name="Ohm R.A."/>
            <person name="Barry K.W."/>
            <person name="Spatafora J."/>
            <person name="Grigoriev I.V."/>
            <person name="Martin F.M."/>
            <person name="Pujade-Renaud V."/>
        </authorList>
    </citation>
    <scope>NUCLEOTIDE SEQUENCE [LARGE SCALE GENOMIC DNA]</scope>
    <source>
        <strain evidence="9 10">Philippines</strain>
    </source>
</reference>
<dbReference type="OrthoDB" id="77835at2759"/>
<dbReference type="Gene3D" id="3.30.590.10">
    <property type="entry name" value="Glutamine synthetase/guanido kinase, catalytic domain"/>
    <property type="match status" value="1"/>
</dbReference>
<dbReference type="GO" id="GO:0016301">
    <property type="term" value="F:kinase activity"/>
    <property type="evidence" value="ECO:0007669"/>
    <property type="project" value="UniProtKB-KW"/>
</dbReference>
<evidence type="ECO:0000259" key="8">
    <source>
        <dbReference type="PROSITE" id="PS51987"/>
    </source>
</evidence>
<keyword evidence="4" id="KW-0547">Nucleotide-binding</keyword>
<dbReference type="PANTHER" id="PTHR43785">
    <property type="entry name" value="GAMMA-GLUTAMYLPUTRESCINE SYNTHETASE"/>
    <property type="match status" value="1"/>
</dbReference>
<accession>A0A2T2NV05</accession>
<dbReference type="SUPFAM" id="SSF54368">
    <property type="entry name" value="Glutamine synthetase, N-terminal domain"/>
    <property type="match status" value="1"/>
</dbReference>
<dbReference type="EMBL" id="KZ678133">
    <property type="protein sequence ID" value="PSN69116.1"/>
    <property type="molecule type" value="Genomic_DNA"/>
</dbReference>
<feature type="domain" description="GS catalytic" evidence="8">
    <location>
        <begin position="124"/>
        <end position="488"/>
    </location>
</feature>
<keyword evidence="3" id="KW-0436">Ligase</keyword>
<evidence type="ECO:0000256" key="4">
    <source>
        <dbReference type="ARBA" id="ARBA00022741"/>
    </source>
</evidence>
<evidence type="ECO:0000313" key="10">
    <source>
        <dbReference type="Proteomes" id="UP000240883"/>
    </source>
</evidence>
<dbReference type="Gene3D" id="3.10.20.70">
    <property type="entry name" value="Glutamine synthetase, N-terminal domain"/>
    <property type="match status" value="1"/>
</dbReference>
<dbReference type="PROSITE" id="PS51987">
    <property type="entry name" value="GS_CATALYTIC"/>
    <property type="match status" value="1"/>
</dbReference>
<dbReference type="GO" id="GO:0005524">
    <property type="term" value="F:ATP binding"/>
    <property type="evidence" value="ECO:0007669"/>
    <property type="project" value="UniProtKB-KW"/>
</dbReference>
<dbReference type="InterPro" id="IPR036651">
    <property type="entry name" value="Gln_synt_N_sf"/>
</dbReference>
<evidence type="ECO:0000256" key="6">
    <source>
        <dbReference type="PROSITE-ProRule" id="PRU01331"/>
    </source>
</evidence>
<dbReference type="STRING" id="1448308.A0A2T2NV05"/>
<evidence type="ECO:0000256" key="7">
    <source>
        <dbReference type="RuleBase" id="RU000384"/>
    </source>
</evidence>
<dbReference type="Proteomes" id="UP000240883">
    <property type="component" value="Unassembled WGS sequence"/>
</dbReference>
<keyword evidence="5" id="KW-0067">ATP-binding</keyword>
<dbReference type="PANTHER" id="PTHR43785:SF12">
    <property type="entry name" value="TYPE-1 GLUTAMINE SYNTHETASE 2"/>
    <property type="match status" value="1"/>
</dbReference>
<proteinExistence type="inferred from homology"/>